<evidence type="ECO:0000313" key="16">
    <source>
        <dbReference type="EMBL" id="KAK3746527.1"/>
    </source>
</evidence>
<gene>
    <name evidence="16" type="ORF">RRG08_016697</name>
</gene>
<dbReference type="InterPro" id="IPR035394">
    <property type="entry name" value="Glyco_hydro_59_dom"/>
</dbReference>
<feature type="active site" description="Proton donor/acceptor" evidence="12">
    <location>
        <position position="129"/>
    </location>
</feature>
<dbReference type="Proteomes" id="UP001283361">
    <property type="component" value="Unassembled WGS sequence"/>
</dbReference>
<proteinExistence type="inferred from homology"/>
<dbReference type="Gene3D" id="3.20.20.80">
    <property type="entry name" value="Glycosidases"/>
    <property type="match status" value="1"/>
</dbReference>
<evidence type="ECO:0000256" key="5">
    <source>
        <dbReference type="ARBA" id="ARBA00022919"/>
    </source>
</evidence>
<evidence type="ECO:0000256" key="7">
    <source>
        <dbReference type="ARBA" id="ARBA00023098"/>
    </source>
</evidence>
<evidence type="ECO:0000256" key="9">
    <source>
        <dbReference type="ARBA" id="ARBA00023180"/>
    </source>
</evidence>
<comment type="caution">
    <text evidence="16">The sequence shown here is derived from an EMBL/GenBank/DDBJ whole genome shotgun (WGS) entry which is preliminary data.</text>
</comment>
<evidence type="ECO:0000256" key="4">
    <source>
        <dbReference type="ARBA" id="ARBA00022801"/>
    </source>
</evidence>
<keyword evidence="9" id="KW-0325">Glycoprotein</keyword>
<keyword evidence="8" id="KW-1015">Disulfide bond</keyword>
<dbReference type="SUPFAM" id="SSF51445">
    <property type="entry name" value="(Trans)glycosidases"/>
    <property type="match status" value="1"/>
</dbReference>
<dbReference type="GO" id="GO:0004336">
    <property type="term" value="F:galactosylceramidase activity"/>
    <property type="evidence" value="ECO:0007669"/>
    <property type="project" value="UniProtKB-EC"/>
</dbReference>
<evidence type="ECO:0000313" key="17">
    <source>
        <dbReference type="Proteomes" id="UP001283361"/>
    </source>
</evidence>
<dbReference type="InterPro" id="IPR049161">
    <property type="entry name" value="GH59_cat"/>
</dbReference>
<protein>
    <recommendedName>
        <fullName evidence="2">galactosylceramidase</fullName>
        <ecNumber evidence="2">3.2.1.46</ecNumber>
    </recommendedName>
    <alternativeName>
        <fullName evidence="11">Galactosylceramidase</fullName>
    </alternativeName>
</protein>
<feature type="domain" description="Glycosyl hydrolase family 59 C-terminal lectin" evidence="15">
    <location>
        <begin position="442"/>
        <end position="609"/>
    </location>
</feature>
<feature type="domain" description="Glycosyl hydrolase family 59 catalytic" evidence="13">
    <location>
        <begin position="20"/>
        <end position="279"/>
    </location>
</feature>
<dbReference type="Pfam" id="PF17387">
    <property type="entry name" value="Glyco_hydro_59M"/>
    <property type="match status" value="1"/>
</dbReference>
<evidence type="ECO:0000256" key="6">
    <source>
        <dbReference type="ARBA" id="ARBA00022963"/>
    </source>
</evidence>
<keyword evidence="10" id="KW-0326">Glycosidase</keyword>
<name>A0AAE0YIE2_9GAST</name>
<dbReference type="GO" id="GO:0006683">
    <property type="term" value="P:galactosylceramide catabolic process"/>
    <property type="evidence" value="ECO:0007669"/>
    <property type="project" value="InterPro"/>
</dbReference>
<dbReference type="InterPro" id="IPR013785">
    <property type="entry name" value="Aldolase_TIM"/>
</dbReference>
<dbReference type="InterPro" id="IPR049162">
    <property type="entry name" value="GH59_C"/>
</dbReference>
<evidence type="ECO:0000259" key="13">
    <source>
        <dbReference type="Pfam" id="PF02057"/>
    </source>
</evidence>
<evidence type="ECO:0000256" key="11">
    <source>
        <dbReference type="ARBA" id="ARBA00033098"/>
    </source>
</evidence>
<dbReference type="PRINTS" id="PR00850">
    <property type="entry name" value="GLHYDRLASE59"/>
</dbReference>
<dbReference type="InterPro" id="IPR017853">
    <property type="entry name" value="GH"/>
</dbReference>
<comment type="similarity">
    <text evidence="1">Belongs to the glycosyl hydrolase 59 family.</text>
</comment>
<evidence type="ECO:0000259" key="14">
    <source>
        <dbReference type="Pfam" id="PF17387"/>
    </source>
</evidence>
<dbReference type="AlphaFoldDB" id="A0AAE0YIE2"/>
<evidence type="ECO:0000256" key="10">
    <source>
        <dbReference type="ARBA" id="ARBA00023295"/>
    </source>
</evidence>
<evidence type="ECO:0000256" key="2">
    <source>
        <dbReference type="ARBA" id="ARBA00012657"/>
    </source>
</evidence>
<evidence type="ECO:0000256" key="3">
    <source>
        <dbReference type="ARBA" id="ARBA00022729"/>
    </source>
</evidence>
<reference evidence="16" key="1">
    <citation type="journal article" date="2023" name="G3 (Bethesda)">
        <title>A reference genome for the long-term kleptoplast-retaining sea slug Elysia crispata morphotype clarki.</title>
        <authorList>
            <person name="Eastman K.E."/>
            <person name="Pendleton A.L."/>
            <person name="Shaikh M.A."/>
            <person name="Suttiyut T."/>
            <person name="Ogas R."/>
            <person name="Tomko P."/>
            <person name="Gavelis G."/>
            <person name="Widhalm J.R."/>
            <person name="Wisecaver J.H."/>
        </authorList>
    </citation>
    <scope>NUCLEOTIDE SEQUENCE</scope>
    <source>
        <strain evidence="16">ECLA1</strain>
    </source>
</reference>
<dbReference type="EC" id="3.2.1.46" evidence="2"/>
<dbReference type="Gene3D" id="3.20.20.70">
    <property type="entry name" value="Aldolase class I"/>
    <property type="match status" value="1"/>
</dbReference>
<keyword evidence="17" id="KW-1185">Reference proteome</keyword>
<evidence type="ECO:0000256" key="12">
    <source>
        <dbReference type="PIRSR" id="PIRSR601286-50"/>
    </source>
</evidence>
<keyword evidence="7" id="KW-0443">Lipid metabolism</keyword>
<sequence length="618" mass="69894">MLSNERFVCLGWNNRQRHYPNFGASLQILKVEIGGDTQSTDGTEASHMHYKGDENYKRGYEWWLMQEAKKRNPDIKLSCLPWGFPSWIGEGTQNPYINPQQTADYVVSWIREAKKVYNLTMDYVGIWNERPYDINYIKILRKTLDEQGCSNTLIIAADIKWEIAGDVLKDQNLASVVHAIGCHYPGTTSTSEAKMTKKSLWSSEDYSTYNDEVGGGCWARILSQNYVNGLMTSTISWNLIASYYKYLPFYRDGLMTAVEPWSGNYNVSTPIWMTAHTTQFVNIGWRYLSHDAGVGKLPDGGSYVSLTDAASDELTIIIETMSHDHSKCIRPELPPYKVSPQTITIWLKGSFADVKTLNVWYSKLVFDNPEHILFQKKEPLTFTDGKAQLSLGVDEIYTLSTIKTGNKGAHPNPPQSSPFPQVVSDMFEEYPENSEPNYLAPQIGSLEVRNVNGKRVARQTVLQRPVYWCDAETAEKTISVIGDFEWSEMRFTVWFAIPANNGTSGVFVAVRVDRGGCQVQNAQGIFFFVFPSTRKFIVSNDIARKYVLKEGWLPSATYREHVISLEIHKGVAIGKFDSRQAFNISAPETPKNGFAAVGTDNYGYIDLHQYLLQGPQTL</sequence>
<keyword evidence="4" id="KW-0378">Hydrolase</keyword>
<feature type="domain" description="Glycosyl hydrolase family 59 central" evidence="14">
    <location>
        <begin position="292"/>
        <end position="405"/>
    </location>
</feature>
<accession>A0AAE0YIE2</accession>
<dbReference type="Pfam" id="PF21708">
    <property type="entry name" value="Glyco_hydro_59_C"/>
    <property type="match status" value="1"/>
</dbReference>
<keyword evidence="3" id="KW-0732">Signal</keyword>
<dbReference type="GO" id="GO:0016020">
    <property type="term" value="C:membrane"/>
    <property type="evidence" value="ECO:0007669"/>
    <property type="project" value="GOC"/>
</dbReference>
<evidence type="ECO:0000259" key="15">
    <source>
        <dbReference type="Pfam" id="PF21708"/>
    </source>
</evidence>
<dbReference type="PANTHER" id="PTHR15172:SF1">
    <property type="entry name" value="GALACTOCEREBROSIDASE"/>
    <property type="match status" value="1"/>
</dbReference>
<dbReference type="GO" id="GO:0005764">
    <property type="term" value="C:lysosome"/>
    <property type="evidence" value="ECO:0007669"/>
    <property type="project" value="TreeGrafter"/>
</dbReference>
<dbReference type="FunFam" id="3.20.20.70:FF:000091">
    <property type="entry name" value="galactocerebrosidase precursor"/>
    <property type="match status" value="1"/>
</dbReference>
<dbReference type="FunFam" id="3.20.20.80:FF:000026">
    <property type="entry name" value="galactocerebrosidase precursor"/>
    <property type="match status" value="1"/>
</dbReference>
<feature type="active site" description="Nucleophile" evidence="12">
    <location>
        <position position="204"/>
    </location>
</feature>
<dbReference type="Pfam" id="PF02057">
    <property type="entry name" value="Glyco_hydro_59"/>
    <property type="match status" value="1"/>
</dbReference>
<keyword evidence="5" id="KW-0746">Sphingolipid metabolism</keyword>
<organism evidence="16 17">
    <name type="scientific">Elysia crispata</name>
    <name type="common">lettuce slug</name>
    <dbReference type="NCBI Taxonomy" id="231223"/>
    <lineage>
        <taxon>Eukaryota</taxon>
        <taxon>Metazoa</taxon>
        <taxon>Spiralia</taxon>
        <taxon>Lophotrochozoa</taxon>
        <taxon>Mollusca</taxon>
        <taxon>Gastropoda</taxon>
        <taxon>Heterobranchia</taxon>
        <taxon>Euthyneura</taxon>
        <taxon>Panpulmonata</taxon>
        <taxon>Sacoglossa</taxon>
        <taxon>Placobranchoidea</taxon>
        <taxon>Plakobranchidae</taxon>
        <taxon>Elysia</taxon>
    </lineage>
</organism>
<evidence type="ECO:0000256" key="1">
    <source>
        <dbReference type="ARBA" id="ARBA00005637"/>
    </source>
</evidence>
<evidence type="ECO:0000256" key="8">
    <source>
        <dbReference type="ARBA" id="ARBA00023157"/>
    </source>
</evidence>
<dbReference type="PANTHER" id="PTHR15172">
    <property type="entry name" value="GALACTOCEREBROSIDASE"/>
    <property type="match status" value="1"/>
</dbReference>
<dbReference type="EMBL" id="JAWDGP010006137">
    <property type="protein sequence ID" value="KAK3746527.1"/>
    <property type="molecule type" value="Genomic_DNA"/>
</dbReference>
<keyword evidence="6" id="KW-0442">Lipid degradation</keyword>
<dbReference type="Gene3D" id="2.60.120.560">
    <property type="entry name" value="Exo-inulinase, domain 1"/>
    <property type="match status" value="1"/>
</dbReference>
<dbReference type="InterPro" id="IPR001286">
    <property type="entry name" value="Glyco_hydro_59"/>
</dbReference>